<keyword evidence="1" id="KW-0472">Membrane</keyword>
<keyword evidence="1" id="KW-1133">Transmembrane helix</keyword>
<evidence type="ECO:0000313" key="2">
    <source>
        <dbReference type="Proteomes" id="UP000887563"/>
    </source>
</evidence>
<accession>A0A914NCN8</accession>
<organism evidence="2 3">
    <name type="scientific">Meloidogyne incognita</name>
    <name type="common">Southern root-knot nematode worm</name>
    <name type="synonym">Oxyuris incognita</name>
    <dbReference type="NCBI Taxonomy" id="6306"/>
    <lineage>
        <taxon>Eukaryota</taxon>
        <taxon>Metazoa</taxon>
        <taxon>Ecdysozoa</taxon>
        <taxon>Nematoda</taxon>
        <taxon>Chromadorea</taxon>
        <taxon>Rhabditida</taxon>
        <taxon>Tylenchina</taxon>
        <taxon>Tylenchomorpha</taxon>
        <taxon>Tylenchoidea</taxon>
        <taxon>Meloidogynidae</taxon>
        <taxon>Meloidogyninae</taxon>
        <taxon>Meloidogyne</taxon>
        <taxon>Meloidogyne incognita group</taxon>
    </lineage>
</organism>
<evidence type="ECO:0000313" key="3">
    <source>
        <dbReference type="WBParaSite" id="Minc3s05356g38082"/>
    </source>
</evidence>
<evidence type="ECO:0000256" key="1">
    <source>
        <dbReference type="SAM" id="Phobius"/>
    </source>
</evidence>
<keyword evidence="1" id="KW-0812">Transmembrane</keyword>
<dbReference type="WBParaSite" id="Minc3s05356g38082">
    <property type="protein sequence ID" value="Minc3s05356g38082"/>
    <property type="gene ID" value="Minc3s05356g38082"/>
</dbReference>
<dbReference type="AlphaFoldDB" id="A0A914NCN8"/>
<sequence length="50" mass="6067">MMTEMLKGNMLNMIPMIFIGGWINWTFFWICYNKVSKCLYYLSYCRRVVG</sequence>
<keyword evidence="2" id="KW-1185">Reference proteome</keyword>
<dbReference type="Proteomes" id="UP000887563">
    <property type="component" value="Unplaced"/>
</dbReference>
<reference evidence="3" key="1">
    <citation type="submission" date="2022-11" db="UniProtKB">
        <authorList>
            <consortium name="WormBaseParasite"/>
        </authorList>
    </citation>
    <scope>IDENTIFICATION</scope>
</reference>
<name>A0A914NCN8_MELIC</name>
<feature type="transmembrane region" description="Helical" evidence="1">
    <location>
        <begin position="12"/>
        <end position="32"/>
    </location>
</feature>
<protein>
    <submittedName>
        <fullName evidence="3">Transmembrane protein</fullName>
    </submittedName>
</protein>
<proteinExistence type="predicted"/>